<reference evidence="1" key="2">
    <citation type="submission" date="2021-04" db="EMBL/GenBank/DDBJ databases">
        <authorList>
            <person name="Gilroy R."/>
        </authorList>
    </citation>
    <scope>NUCLEOTIDE SEQUENCE</scope>
    <source>
        <strain evidence="1">ChiGjej6B6-14162</strain>
    </source>
</reference>
<comment type="caution">
    <text evidence="1">The sequence shown here is derived from an EMBL/GenBank/DDBJ whole genome shotgun (WGS) entry which is preliminary data.</text>
</comment>
<proteinExistence type="predicted"/>
<accession>A0A9D1X7F4</accession>
<dbReference type="Proteomes" id="UP000886740">
    <property type="component" value="Unassembled WGS sequence"/>
</dbReference>
<organism evidence="1 2">
    <name type="scientific">Candidatus Parabacteroides intestinipullorum</name>
    <dbReference type="NCBI Taxonomy" id="2838723"/>
    <lineage>
        <taxon>Bacteria</taxon>
        <taxon>Pseudomonadati</taxon>
        <taxon>Bacteroidota</taxon>
        <taxon>Bacteroidia</taxon>
        <taxon>Bacteroidales</taxon>
        <taxon>Tannerellaceae</taxon>
        <taxon>Parabacteroides</taxon>
    </lineage>
</organism>
<sequence length="110" mass="13036">MSKKEDDFIYDEDDSVKYIRNYLPIDLKDKFSDDDINYIVDLMYEFYESKGYLDENKAEDELVDIDEDELLAFVVKNAQKDEVGDFTEEEISYLVKGELAYCDSIDMFDE</sequence>
<protein>
    <submittedName>
        <fullName evidence="1">Uncharacterized protein</fullName>
    </submittedName>
</protein>
<gene>
    <name evidence="1" type="ORF">H9977_02555</name>
</gene>
<name>A0A9D1X7F4_9BACT</name>
<evidence type="ECO:0000313" key="2">
    <source>
        <dbReference type="Proteomes" id="UP000886740"/>
    </source>
</evidence>
<reference evidence="1" key="1">
    <citation type="journal article" date="2021" name="PeerJ">
        <title>Extensive microbial diversity within the chicken gut microbiome revealed by metagenomics and culture.</title>
        <authorList>
            <person name="Gilroy R."/>
            <person name="Ravi A."/>
            <person name="Getino M."/>
            <person name="Pursley I."/>
            <person name="Horton D.L."/>
            <person name="Alikhan N.F."/>
            <person name="Baker D."/>
            <person name="Gharbi K."/>
            <person name="Hall N."/>
            <person name="Watson M."/>
            <person name="Adriaenssens E.M."/>
            <person name="Foster-Nyarko E."/>
            <person name="Jarju S."/>
            <person name="Secka A."/>
            <person name="Antonio M."/>
            <person name="Oren A."/>
            <person name="Chaudhuri R.R."/>
            <person name="La Ragione R."/>
            <person name="Hildebrand F."/>
            <person name="Pallen M.J."/>
        </authorList>
    </citation>
    <scope>NUCLEOTIDE SEQUENCE</scope>
    <source>
        <strain evidence="1">ChiGjej6B6-14162</strain>
    </source>
</reference>
<dbReference type="AlphaFoldDB" id="A0A9D1X7F4"/>
<evidence type="ECO:0000313" key="1">
    <source>
        <dbReference type="EMBL" id="HIX73912.1"/>
    </source>
</evidence>
<dbReference type="EMBL" id="DXEL01000023">
    <property type="protein sequence ID" value="HIX73912.1"/>
    <property type="molecule type" value="Genomic_DNA"/>
</dbReference>